<dbReference type="PROSITE" id="PS51192">
    <property type="entry name" value="HELICASE_ATP_BIND_1"/>
    <property type="match status" value="1"/>
</dbReference>
<accession>A0A8T0H0H4</accession>
<dbReference type="CDD" id="cd18787">
    <property type="entry name" value="SF2_C_DEAD"/>
    <property type="match status" value="1"/>
</dbReference>
<evidence type="ECO:0000256" key="4">
    <source>
        <dbReference type="ARBA" id="ARBA00022884"/>
    </source>
</evidence>
<feature type="domain" description="Helicase C-terminal" evidence="8">
    <location>
        <begin position="525"/>
        <end position="683"/>
    </location>
</feature>
<evidence type="ECO:0000256" key="2">
    <source>
        <dbReference type="ARBA" id="ARBA00022801"/>
    </source>
</evidence>
<evidence type="ECO:0000256" key="3">
    <source>
        <dbReference type="ARBA" id="ARBA00022840"/>
    </source>
</evidence>
<feature type="domain" description="Helicase ATP-binding" evidence="7">
    <location>
        <begin position="317"/>
        <end position="498"/>
    </location>
</feature>
<keyword evidence="3 5" id="KW-0067">ATP-binding</keyword>
<feature type="compositionally biased region" description="Low complexity" evidence="6">
    <location>
        <begin position="216"/>
        <end position="226"/>
    </location>
</feature>
<comment type="similarity">
    <text evidence="5">Belongs to the DEAD box helicase family.</text>
</comment>
<sequence>MAGARILSRAMPGPFLVPKPYLTRRPPPSLEHLVSRLAIQGPVSRASPLQSSGGSFFGGGFSFPKLEREGVMGDEMPGVEGARAMGGGPRTFPGGVSKWQWKNAQRKKEKMAEKARLAREKQLFDERRRSEAIGAGPLLEKPWEPRAPSGASPLPPVHRDPKIKALADRFQKRGAEELWTEEDGPVSQSRAEARPSARYLPKAGGAGNSMGGNFGGSSSSNGRMNGNGTGKRRGPPQSAAVDTDMPLAEEVVVQRKRVKESPESSDEEPLVIGATFKNASHLSKTRFDNFKISPLSLKALHEVAGFDTMTVVQNETLPVILKGQDVLAKAKTGTGKTVAFLLPAIEAILREDSHNAKRSPINVLAICPTRELASQVAAEAKMLTTFQRGLGVQVVIGGTNMATETRRLEKSPCQILVGTPGRLLDHIQSNPDVRRQLQDLKVLVLDEADQLLDMGFRKSLDGIIKALPKERQTLLFSATVPNEVKSMCKIALKSNYAYIDTVGEDDEETHVKVKQEYLIVPLEKQLTAIYALLKQHAMQDPNFKVLVFCTTARVTALFAEFYKKLGMNTLEIHSRKSQSFRTKVSDEFRNHPGGVIMFTSDVSARGVDYPDVTLVLQIGTPAGREQYIHRLGRTGRAGKEGRGLLILMPWEEVFLRSLKDITIPQAMDIPITPDVEAKVNKAMQYVSEDAKEKAYQAWLGYYNSCTVLKWDKPTLVKRANLFSTTLGLHQPPALMKKTVGMMGLRNVPGLRIA</sequence>
<evidence type="ECO:0000256" key="6">
    <source>
        <dbReference type="SAM" id="MobiDB-lite"/>
    </source>
</evidence>
<name>A0A8T0H0H4_CERPU</name>
<dbReference type="InterPro" id="IPR014001">
    <property type="entry name" value="Helicase_ATP-bd"/>
</dbReference>
<dbReference type="EMBL" id="CM026429">
    <property type="protein sequence ID" value="KAG0564623.1"/>
    <property type="molecule type" value="Genomic_DNA"/>
</dbReference>
<evidence type="ECO:0000313" key="10">
    <source>
        <dbReference type="Proteomes" id="UP000822688"/>
    </source>
</evidence>
<dbReference type="CDD" id="cd17964">
    <property type="entry name" value="DEADc_MSS116"/>
    <property type="match status" value="1"/>
</dbReference>
<comment type="function">
    <text evidence="5">RNA helicase.</text>
</comment>
<dbReference type="EC" id="3.6.4.13" evidence="5"/>
<dbReference type="PROSITE" id="PS51194">
    <property type="entry name" value="HELICASE_CTER"/>
    <property type="match status" value="1"/>
</dbReference>
<dbReference type="Pfam" id="PF00270">
    <property type="entry name" value="DEAD"/>
    <property type="match status" value="1"/>
</dbReference>
<proteinExistence type="inferred from homology"/>
<evidence type="ECO:0000259" key="7">
    <source>
        <dbReference type="PROSITE" id="PS51192"/>
    </source>
</evidence>
<comment type="catalytic activity">
    <reaction evidence="5">
        <text>ATP + H2O = ADP + phosphate + H(+)</text>
        <dbReference type="Rhea" id="RHEA:13065"/>
        <dbReference type="ChEBI" id="CHEBI:15377"/>
        <dbReference type="ChEBI" id="CHEBI:15378"/>
        <dbReference type="ChEBI" id="CHEBI:30616"/>
        <dbReference type="ChEBI" id="CHEBI:43474"/>
        <dbReference type="ChEBI" id="CHEBI:456216"/>
        <dbReference type="EC" id="3.6.4.13"/>
    </reaction>
</comment>
<dbReference type="PANTHER" id="PTHR24031">
    <property type="entry name" value="RNA HELICASE"/>
    <property type="match status" value="1"/>
</dbReference>
<dbReference type="SMART" id="SM00487">
    <property type="entry name" value="DEXDc"/>
    <property type="match status" value="1"/>
</dbReference>
<dbReference type="Pfam" id="PF00271">
    <property type="entry name" value="Helicase_C"/>
    <property type="match status" value="1"/>
</dbReference>
<dbReference type="AlphaFoldDB" id="A0A8T0H0H4"/>
<protein>
    <recommendedName>
        <fullName evidence="5">ATP-dependent RNA helicase</fullName>
        <ecNumber evidence="5">3.6.4.13</ecNumber>
    </recommendedName>
</protein>
<evidence type="ECO:0000256" key="1">
    <source>
        <dbReference type="ARBA" id="ARBA00022741"/>
    </source>
</evidence>
<comment type="domain">
    <text evidence="5">The Q motif is unique to and characteristic of the DEAD box family of RNA helicases and controls ATP binding and hydrolysis.</text>
</comment>
<dbReference type="SMART" id="SM00490">
    <property type="entry name" value="HELICc"/>
    <property type="match status" value="1"/>
</dbReference>
<comment type="caution">
    <text evidence="9">The sequence shown here is derived from an EMBL/GenBank/DDBJ whole genome shotgun (WGS) entry which is preliminary data.</text>
</comment>
<keyword evidence="4 5" id="KW-0694">RNA-binding</keyword>
<dbReference type="GO" id="GO:0003723">
    <property type="term" value="F:RNA binding"/>
    <property type="evidence" value="ECO:0007669"/>
    <property type="project" value="UniProtKB-UniRule"/>
</dbReference>
<evidence type="ECO:0000256" key="5">
    <source>
        <dbReference type="RuleBase" id="RU365068"/>
    </source>
</evidence>
<dbReference type="Gene3D" id="3.40.50.300">
    <property type="entry name" value="P-loop containing nucleotide triphosphate hydrolases"/>
    <property type="match status" value="2"/>
</dbReference>
<gene>
    <name evidence="9" type="ORF">KC19_8G126000</name>
</gene>
<dbReference type="GO" id="GO:0016787">
    <property type="term" value="F:hydrolase activity"/>
    <property type="evidence" value="ECO:0007669"/>
    <property type="project" value="UniProtKB-KW"/>
</dbReference>
<dbReference type="InterPro" id="IPR001650">
    <property type="entry name" value="Helicase_C-like"/>
</dbReference>
<dbReference type="InterPro" id="IPR011545">
    <property type="entry name" value="DEAD/DEAH_box_helicase_dom"/>
</dbReference>
<keyword evidence="2 5" id="KW-0378">Hydrolase</keyword>
<keyword evidence="1 5" id="KW-0547">Nucleotide-binding</keyword>
<dbReference type="GO" id="GO:0005524">
    <property type="term" value="F:ATP binding"/>
    <property type="evidence" value="ECO:0007669"/>
    <property type="project" value="UniProtKB-UniRule"/>
</dbReference>
<organism evidence="9 10">
    <name type="scientific">Ceratodon purpureus</name>
    <name type="common">Fire moss</name>
    <name type="synonym">Dicranum purpureum</name>
    <dbReference type="NCBI Taxonomy" id="3225"/>
    <lineage>
        <taxon>Eukaryota</taxon>
        <taxon>Viridiplantae</taxon>
        <taxon>Streptophyta</taxon>
        <taxon>Embryophyta</taxon>
        <taxon>Bryophyta</taxon>
        <taxon>Bryophytina</taxon>
        <taxon>Bryopsida</taxon>
        <taxon>Dicranidae</taxon>
        <taxon>Pseudoditrichales</taxon>
        <taxon>Ditrichaceae</taxon>
        <taxon>Ceratodon</taxon>
    </lineage>
</organism>
<evidence type="ECO:0000313" key="9">
    <source>
        <dbReference type="EMBL" id="KAG0564623.1"/>
    </source>
</evidence>
<reference evidence="9" key="1">
    <citation type="submission" date="2020-06" db="EMBL/GenBank/DDBJ databases">
        <title>WGS assembly of Ceratodon purpureus strain R40.</title>
        <authorList>
            <person name="Carey S.B."/>
            <person name="Jenkins J."/>
            <person name="Shu S."/>
            <person name="Lovell J.T."/>
            <person name="Sreedasyam A."/>
            <person name="Maumus F."/>
            <person name="Tiley G.P."/>
            <person name="Fernandez-Pozo N."/>
            <person name="Barry K."/>
            <person name="Chen C."/>
            <person name="Wang M."/>
            <person name="Lipzen A."/>
            <person name="Daum C."/>
            <person name="Saski C.A."/>
            <person name="Payton A.C."/>
            <person name="Mcbreen J.C."/>
            <person name="Conrad R.E."/>
            <person name="Kollar L.M."/>
            <person name="Olsson S."/>
            <person name="Huttunen S."/>
            <person name="Landis J.B."/>
            <person name="Wickett N.J."/>
            <person name="Johnson M.G."/>
            <person name="Rensing S.A."/>
            <person name="Grimwood J."/>
            <person name="Schmutz J."/>
            <person name="Mcdaniel S.F."/>
        </authorList>
    </citation>
    <scope>NUCLEOTIDE SEQUENCE</scope>
    <source>
        <strain evidence="9">R40</strain>
    </source>
</reference>
<dbReference type="SUPFAM" id="SSF52540">
    <property type="entry name" value="P-loop containing nucleoside triphosphate hydrolases"/>
    <property type="match status" value="1"/>
</dbReference>
<keyword evidence="10" id="KW-1185">Reference proteome</keyword>
<dbReference type="Proteomes" id="UP000822688">
    <property type="component" value="Chromosome 8"/>
</dbReference>
<feature type="compositionally biased region" description="Gly residues" evidence="6">
    <location>
        <begin position="204"/>
        <end position="215"/>
    </location>
</feature>
<dbReference type="OrthoDB" id="193716at2759"/>
<feature type="region of interest" description="Disordered" evidence="6">
    <location>
        <begin position="175"/>
        <end position="243"/>
    </location>
</feature>
<dbReference type="InterPro" id="IPR027417">
    <property type="entry name" value="P-loop_NTPase"/>
</dbReference>
<feature type="region of interest" description="Disordered" evidence="6">
    <location>
        <begin position="133"/>
        <end position="160"/>
    </location>
</feature>
<evidence type="ECO:0000259" key="8">
    <source>
        <dbReference type="PROSITE" id="PS51194"/>
    </source>
</evidence>
<dbReference type="GO" id="GO:0003724">
    <property type="term" value="F:RNA helicase activity"/>
    <property type="evidence" value="ECO:0007669"/>
    <property type="project" value="UniProtKB-EC"/>
</dbReference>
<keyword evidence="5" id="KW-0347">Helicase</keyword>